<dbReference type="PANTHER" id="PTHR21074:SF0">
    <property type="entry name" value="IQ AND UBIQUITIN-LIKE DOMAIN-CONTAINING PROTEIN"/>
    <property type="match status" value="1"/>
</dbReference>
<dbReference type="HOGENOM" id="CLU_318654_0_0_1"/>
<accession>T1FQN4</accession>
<dbReference type="OrthoDB" id="10265862at2759"/>
<proteinExistence type="predicted"/>
<dbReference type="GeneID" id="20211131"/>
<dbReference type="GO" id="GO:0030317">
    <property type="term" value="P:flagellated sperm motility"/>
    <property type="evidence" value="ECO:0000318"/>
    <property type="project" value="GO_Central"/>
</dbReference>
<feature type="domain" description="IQ motif and ubiquitin-like" evidence="1">
    <location>
        <begin position="565"/>
        <end position="704"/>
    </location>
</feature>
<dbReference type="STRING" id="6412.T1FQN4"/>
<reference evidence="2 4" key="2">
    <citation type="journal article" date="2013" name="Nature">
        <title>Insights into bilaterian evolution from three spiralian genomes.</title>
        <authorList>
            <person name="Simakov O."/>
            <person name="Marletaz F."/>
            <person name="Cho S.J."/>
            <person name="Edsinger-Gonzales E."/>
            <person name="Havlak P."/>
            <person name="Hellsten U."/>
            <person name="Kuo D.H."/>
            <person name="Larsson T."/>
            <person name="Lv J."/>
            <person name="Arendt D."/>
            <person name="Savage R."/>
            <person name="Osoegawa K."/>
            <person name="de Jong P."/>
            <person name="Grimwood J."/>
            <person name="Chapman J.A."/>
            <person name="Shapiro H."/>
            <person name="Aerts A."/>
            <person name="Otillar R.P."/>
            <person name="Terry A.Y."/>
            <person name="Boore J.L."/>
            <person name="Grigoriev I.V."/>
            <person name="Lindberg D.R."/>
            <person name="Seaver E.C."/>
            <person name="Weisblat D.A."/>
            <person name="Putnam N.H."/>
            <person name="Rokhsar D.S."/>
        </authorList>
    </citation>
    <scope>NUCLEOTIDE SEQUENCE</scope>
</reference>
<keyword evidence="4" id="KW-1185">Reference proteome</keyword>
<evidence type="ECO:0000313" key="4">
    <source>
        <dbReference type="Proteomes" id="UP000015101"/>
    </source>
</evidence>
<evidence type="ECO:0000313" key="2">
    <source>
        <dbReference type="EMBL" id="ESN96088.1"/>
    </source>
</evidence>
<dbReference type="GO" id="GO:0031514">
    <property type="term" value="C:motile cilium"/>
    <property type="evidence" value="ECO:0000318"/>
    <property type="project" value="GO_Central"/>
</dbReference>
<dbReference type="AlphaFoldDB" id="T1FQN4"/>
<dbReference type="EMBL" id="KB097495">
    <property type="protein sequence ID" value="ESN96088.1"/>
    <property type="molecule type" value="Genomic_DNA"/>
</dbReference>
<dbReference type="EnsemblMetazoa" id="HelroT189102">
    <property type="protein sequence ID" value="HelroP189102"/>
    <property type="gene ID" value="HelroG189102"/>
</dbReference>
<name>T1FQN4_HELRO</name>
<gene>
    <name evidence="3" type="primary">20211131</name>
    <name evidence="2" type="ORF">HELRODRAFT_189102</name>
</gene>
<evidence type="ECO:0000313" key="3">
    <source>
        <dbReference type="EnsemblMetazoa" id="HelroP189102"/>
    </source>
</evidence>
<dbReference type="EMBL" id="AMQM01001301">
    <property type="status" value="NOT_ANNOTATED_CDS"/>
    <property type="molecule type" value="Genomic_DNA"/>
</dbReference>
<dbReference type="Proteomes" id="UP000015101">
    <property type="component" value="Unassembled WGS sequence"/>
</dbReference>
<dbReference type="Pfam" id="PF25805">
    <property type="entry name" value="IQUB"/>
    <property type="match status" value="1"/>
</dbReference>
<dbReference type="GO" id="GO:0001669">
    <property type="term" value="C:acrosomal vesicle"/>
    <property type="evidence" value="ECO:0000318"/>
    <property type="project" value="GO_Central"/>
</dbReference>
<organism evidence="3 4">
    <name type="scientific">Helobdella robusta</name>
    <name type="common">Californian leech</name>
    <dbReference type="NCBI Taxonomy" id="6412"/>
    <lineage>
        <taxon>Eukaryota</taxon>
        <taxon>Metazoa</taxon>
        <taxon>Spiralia</taxon>
        <taxon>Lophotrochozoa</taxon>
        <taxon>Annelida</taxon>
        <taxon>Clitellata</taxon>
        <taxon>Hirudinea</taxon>
        <taxon>Rhynchobdellida</taxon>
        <taxon>Glossiphoniidae</taxon>
        <taxon>Helobdella</taxon>
    </lineage>
</organism>
<dbReference type="InterPro" id="IPR057887">
    <property type="entry name" value="IQUB_helical"/>
</dbReference>
<protein>
    <recommendedName>
        <fullName evidence="1">IQ motif and ubiquitin-like domain-containing protein</fullName>
    </recommendedName>
</protein>
<dbReference type="GO" id="GO:0060271">
    <property type="term" value="P:cilium assembly"/>
    <property type="evidence" value="ECO:0000318"/>
    <property type="project" value="GO_Central"/>
</dbReference>
<dbReference type="KEGG" id="hro:HELRODRAFT_189102"/>
<sequence length="913" mass="106395">MSDNEKEGDTDFHGPVVIDSVIEMKDIDPSLINFLPSETTFSQLSRLQVPGGHQHPLSGLYATCSAAVANVSNLEADLPDKYTKPSKFEKLSPLIKKKAPTLKHYSDDILAKYKKQIQKLSSSPTPPAAKLSVKPSPKFSFEVELIPSLLSDDENSSSDEDEIEKGSPIGQADFLDILGQVKPDDVKNCEPTIPYDIEDRADSSARLFHSSELRYYQRKLRWRQNLMIEKLLEKERLMKLAEEEERKKFMDLNATLNKEQPNLKYEDDLMMEDDDDYINVCTDMQVLLLKDGVSDPKNFEYKFKCHQDERLIDFKMKLTSVMNCSFHLITIQNLEGKVLEDSMPFTCWLSSKDRTEPGLLKLMIRDQPAENGDSSWTQYNVLLVPIVLPKVYLIKLKSGEEITVEKEQGRKAFLGGYVDNVNCKVYHNSATQTTNRKDICEIYERLENLNRREKYSQTQSSRTVAKKLCIEYEETQLLDFSFLEAEKAEQMYRRMHPKTKEDFDLLYVDLEGQFIWRLAELADISSRMTGAKKKATLCQLMEDESRLIKCICEMQRSIKDQRLLQIFQNYINRISKPQMKRDERGLPLSVDTWYKIQSRLLFVQYQTMDHNTTFMSGPYERLSALNNLKKYLEGNDNDRLINVKLEILEMIEREATLTMRGVRKDRLLGLRKRINSLFYTLLKKPEFNPAVVEHLKNLRDPSYLATIVCCISCEKNLPVCMYPHTTSFTTLPNICKDCQRTNNRGCKRTDVSLYAAMLMRLRKNERDYDDGSRVAFFIQTRDIQYLVDCIWQMRSILSKNTNLNSLVLMRWDIKKEWTPWNSILVTMHEALCHLRVNDTYSPELIYFVRHKHVQAYKEFSRLVPLTCRRQLPLHKKLTNLPEVRECPPGVPKVYSVKKPHEKRSVHCKNLRML</sequence>
<reference evidence="3" key="3">
    <citation type="submission" date="2015-06" db="UniProtKB">
        <authorList>
            <consortium name="EnsemblMetazoa"/>
        </authorList>
    </citation>
    <scope>IDENTIFICATION</scope>
</reference>
<evidence type="ECO:0000259" key="1">
    <source>
        <dbReference type="Pfam" id="PF25805"/>
    </source>
</evidence>
<dbReference type="InParanoid" id="T1FQN4"/>
<dbReference type="RefSeq" id="XP_009025336.1">
    <property type="nucleotide sequence ID" value="XM_009027088.1"/>
</dbReference>
<dbReference type="CTD" id="20211131"/>
<dbReference type="InterPro" id="IPR037695">
    <property type="entry name" value="IQUB"/>
</dbReference>
<dbReference type="PANTHER" id="PTHR21074">
    <property type="entry name" value="IQ AND UBIQUITIN-LIKE DOMAIN-CONTAINING PROTEIN"/>
    <property type="match status" value="1"/>
</dbReference>
<dbReference type="eggNOG" id="ENOG502QRQT">
    <property type="taxonomic scope" value="Eukaryota"/>
</dbReference>
<reference evidence="4" key="1">
    <citation type="submission" date="2012-12" db="EMBL/GenBank/DDBJ databases">
        <authorList>
            <person name="Hellsten U."/>
            <person name="Grimwood J."/>
            <person name="Chapman J.A."/>
            <person name="Shapiro H."/>
            <person name="Aerts A."/>
            <person name="Otillar R.P."/>
            <person name="Terry A.Y."/>
            <person name="Boore J.L."/>
            <person name="Simakov O."/>
            <person name="Marletaz F."/>
            <person name="Cho S.-J."/>
            <person name="Edsinger-Gonzales E."/>
            <person name="Havlak P."/>
            <person name="Kuo D.-H."/>
            <person name="Larsson T."/>
            <person name="Lv J."/>
            <person name="Arendt D."/>
            <person name="Savage R."/>
            <person name="Osoegawa K."/>
            <person name="de Jong P."/>
            <person name="Lindberg D.R."/>
            <person name="Seaver E.C."/>
            <person name="Weisblat D.A."/>
            <person name="Putnam N.H."/>
            <person name="Grigoriev I.V."/>
            <person name="Rokhsar D.S."/>
        </authorList>
    </citation>
    <scope>NUCLEOTIDE SEQUENCE</scope>
</reference>